<evidence type="ECO:0000256" key="2">
    <source>
        <dbReference type="ARBA" id="ARBA00022723"/>
    </source>
</evidence>
<keyword evidence="5" id="KW-0456">Lyase</keyword>
<organism evidence="6 7">
    <name type="scientific">Dactylonectria macrodidyma</name>
    <dbReference type="NCBI Taxonomy" id="307937"/>
    <lineage>
        <taxon>Eukaryota</taxon>
        <taxon>Fungi</taxon>
        <taxon>Dikarya</taxon>
        <taxon>Ascomycota</taxon>
        <taxon>Pezizomycotina</taxon>
        <taxon>Sordariomycetes</taxon>
        <taxon>Hypocreomycetidae</taxon>
        <taxon>Hypocreales</taxon>
        <taxon>Nectriaceae</taxon>
        <taxon>Dactylonectria</taxon>
    </lineage>
</organism>
<dbReference type="OrthoDB" id="5080050at2759"/>
<gene>
    <name evidence="6" type="ORF">EDB81DRAFT_814547</name>
</gene>
<protein>
    <recommendedName>
        <fullName evidence="5">Carbonic anhydrase</fullName>
        <ecNumber evidence="5">4.2.1.1</ecNumber>
    </recommendedName>
    <alternativeName>
        <fullName evidence="5">Carbonate dehydratase</fullName>
    </alternativeName>
</protein>
<accession>A0A9P9DK51</accession>
<feature type="binding site" evidence="4">
    <location>
        <position position="98"/>
    </location>
    <ligand>
        <name>Zn(2+)</name>
        <dbReference type="ChEBI" id="CHEBI:29105"/>
    </ligand>
</feature>
<keyword evidence="2 4" id="KW-0479">Metal-binding</keyword>
<dbReference type="SUPFAM" id="SSF53056">
    <property type="entry name" value="beta-carbonic anhydrase, cab"/>
    <property type="match status" value="1"/>
</dbReference>
<dbReference type="Pfam" id="PF00484">
    <property type="entry name" value="Pro_CA"/>
    <property type="match status" value="1"/>
</dbReference>
<comment type="caution">
    <text evidence="6">The sequence shown here is derived from an EMBL/GenBank/DDBJ whole genome shotgun (WGS) entry which is preliminary data.</text>
</comment>
<comment type="function">
    <text evidence="5">Reversible hydration of carbon dioxide.</text>
</comment>
<evidence type="ECO:0000256" key="1">
    <source>
        <dbReference type="ARBA" id="ARBA00006217"/>
    </source>
</evidence>
<dbReference type="PANTHER" id="PTHR43175:SF3">
    <property type="entry name" value="CARBON DISULFIDE HYDROLASE"/>
    <property type="match status" value="1"/>
</dbReference>
<dbReference type="InterPro" id="IPR001765">
    <property type="entry name" value="Carbonic_anhydrase"/>
</dbReference>
<evidence type="ECO:0000256" key="5">
    <source>
        <dbReference type="RuleBase" id="RU003956"/>
    </source>
</evidence>
<dbReference type="EMBL" id="JAGMUV010000025">
    <property type="protein sequence ID" value="KAH7120684.1"/>
    <property type="molecule type" value="Genomic_DNA"/>
</dbReference>
<evidence type="ECO:0000256" key="3">
    <source>
        <dbReference type="ARBA" id="ARBA00022833"/>
    </source>
</evidence>
<dbReference type="EC" id="4.2.1.1" evidence="5"/>
<dbReference type="Proteomes" id="UP000738349">
    <property type="component" value="Unassembled WGS sequence"/>
</dbReference>
<comment type="catalytic activity">
    <reaction evidence="5">
        <text>hydrogencarbonate + H(+) = CO2 + H2O</text>
        <dbReference type="Rhea" id="RHEA:10748"/>
        <dbReference type="ChEBI" id="CHEBI:15377"/>
        <dbReference type="ChEBI" id="CHEBI:15378"/>
        <dbReference type="ChEBI" id="CHEBI:16526"/>
        <dbReference type="ChEBI" id="CHEBI:17544"/>
        <dbReference type="EC" id="4.2.1.1"/>
    </reaction>
</comment>
<sequence>MAKTVADAFAAHNPKDFEPFPYISESNTPGSKPRLTIVVACIDPRCSVDRFIDMNVGSSTGEMVMVSRNAGGNVRFAARDILLLDTAFGIDEVVIVHHTDCGSLKFTDEELRERVKARVDKAHWEEIEDIDWGANTDMAASVKSDLEWLRSNKVIRQEIKSTARGFLFDIKTGKAEEIKIT</sequence>
<evidence type="ECO:0000313" key="7">
    <source>
        <dbReference type="Proteomes" id="UP000738349"/>
    </source>
</evidence>
<dbReference type="GO" id="GO:0004089">
    <property type="term" value="F:carbonate dehydratase activity"/>
    <property type="evidence" value="ECO:0007669"/>
    <property type="project" value="UniProtKB-UniRule"/>
</dbReference>
<comment type="similarity">
    <text evidence="1 5">Belongs to the beta-class carbonic anhydrase family.</text>
</comment>
<dbReference type="SMART" id="SM00947">
    <property type="entry name" value="Pro_CA"/>
    <property type="match status" value="1"/>
</dbReference>
<comment type="cofactor">
    <cofactor evidence="4">
        <name>Zn(2+)</name>
        <dbReference type="ChEBI" id="CHEBI:29105"/>
    </cofactor>
    <text evidence="4">Binds 1 zinc ion per subunit.</text>
</comment>
<feature type="binding site" evidence="4">
    <location>
        <position position="101"/>
    </location>
    <ligand>
        <name>Zn(2+)</name>
        <dbReference type="ChEBI" id="CHEBI:29105"/>
    </ligand>
</feature>
<feature type="binding site" evidence="4">
    <location>
        <position position="41"/>
    </location>
    <ligand>
        <name>Zn(2+)</name>
        <dbReference type="ChEBI" id="CHEBI:29105"/>
    </ligand>
</feature>
<evidence type="ECO:0000256" key="4">
    <source>
        <dbReference type="PIRSR" id="PIRSR601765-1"/>
    </source>
</evidence>
<dbReference type="PANTHER" id="PTHR43175">
    <property type="entry name" value="CARBONIC ANHYDRASE"/>
    <property type="match status" value="1"/>
</dbReference>
<dbReference type="InterPro" id="IPR036874">
    <property type="entry name" value="Carbonic_anhydrase_sf"/>
</dbReference>
<name>A0A9P9DK51_9HYPO</name>
<keyword evidence="3 4" id="KW-0862">Zinc</keyword>
<evidence type="ECO:0000313" key="6">
    <source>
        <dbReference type="EMBL" id="KAH7120684.1"/>
    </source>
</evidence>
<dbReference type="Gene3D" id="3.40.1050.10">
    <property type="entry name" value="Carbonic anhydrase"/>
    <property type="match status" value="1"/>
</dbReference>
<dbReference type="AlphaFoldDB" id="A0A9P9DK51"/>
<proteinExistence type="inferred from homology"/>
<feature type="binding site" evidence="4">
    <location>
        <position position="43"/>
    </location>
    <ligand>
        <name>Zn(2+)</name>
        <dbReference type="ChEBI" id="CHEBI:29105"/>
    </ligand>
</feature>
<reference evidence="6" key="1">
    <citation type="journal article" date="2021" name="Nat. Commun.">
        <title>Genetic determinants of endophytism in the Arabidopsis root mycobiome.</title>
        <authorList>
            <person name="Mesny F."/>
            <person name="Miyauchi S."/>
            <person name="Thiergart T."/>
            <person name="Pickel B."/>
            <person name="Atanasova L."/>
            <person name="Karlsson M."/>
            <person name="Huettel B."/>
            <person name="Barry K.W."/>
            <person name="Haridas S."/>
            <person name="Chen C."/>
            <person name="Bauer D."/>
            <person name="Andreopoulos W."/>
            <person name="Pangilinan J."/>
            <person name="LaButti K."/>
            <person name="Riley R."/>
            <person name="Lipzen A."/>
            <person name="Clum A."/>
            <person name="Drula E."/>
            <person name="Henrissat B."/>
            <person name="Kohler A."/>
            <person name="Grigoriev I.V."/>
            <person name="Martin F.M."/>
            <person name="Hacquard S."/>
        </authorList>
    </citation>
    <scope>NUCLEOTIDE SEQUENCE</scope>
    <source>
        <strain evidence="6">MPI-CAGE-AT-0147</strain>
    </source>
</reference>
<dbReference type="GO" id="GO:0008270">
    <property type="term" value="F:zinc ion binding"/>
    <property type="evidence" value="ECO:0007669"/>
    <property type="project" value="UniProtKB-UniRule"/>
</dbReference>
<keyword evidence="7" id="KW-1185">Reference proteome</keyword>